<dbReference type="SUPFAM" id="SSF55729">
    <property type="entry name" value="Acyl-CoA N-acyltransferases (Nat)"/>
    <property type="match status" value="1"/>
</dbReference>
<dbReference type="Gene3D" id="3.40.630.30">
    <property type="match status" value="1"/>
</dbReference>
<feature type="domain" description="N-acetyltransferase" evidence="2">
    <location>
        <begin position="1"/>
        <end position="158"/>
    </location>
</feature>
<evidence type="ECO:0000313" key="3">
    <source>
        <dbReference type="EMBL" id="TDM12722.1"/>
    </source>
</evidence>
<dbReference type="EMBL" id="SCWB01000002">
    <property type="protein sequence ID" value="TDM12722.1"/>
    <property type="molecule type" value="Genomic_DNA"/>
</dbReference>
<proteinExistence type="predicted"/>
<evidence type="ECO:0000256" key="1">
    <source>
        <dbReference type="ARBA" id="ARBA00022679"/>
    </source>
</evidence>
<dbReference type="InterPro" id="IPR000182">
    <property type="entry name" value="GNAT_dom"/>
</dbReference>
<dbReference type="AlphaFoldDB" id="A0A4R6BWQ8"/>
<name>A0A4R6BWQ8_9STAP</name>
<dbReference type="PANTHER" id="PTHR13947">
    <property type="entry name" value="GNAT FAMILY N-ACETYLTRANSFERASE"/>
    <property type="match status" value="1"/>
</dbReference>
<keyword evidence="4" id="KW-1185">Reference proteome</keyword>
<protein>
    <submittedName>
        <fullName evidence="3">GNAT family N-acetyltransferase</fullName>
    </submittedName>
</protein>
<evidence type="ECO:0000313" key="4">
    <source>
        <dbReference type="Proteomes" id="UP000294802"/>
    </source>
</evidence>
<keyword evidence="1 3" id="KW-0808">Transferase</keyword>
<dbReference type="InterPro" id="IPR016181">
    <property type="entry name" value="Acyl_CoA_acyltransferase"/>
</dbReference>
<accession>A0A4R6BWQ8</accession>
<dbReference type="PROSITE" id="PS51186">
    <property type="entry name" value="GNAT"/>
    <property type="match status" value="1"/>
</dbReference>
<evidence type="ECO:0000259" key="2">
    <source>
        <dbReference type="PROSITE" id="PS51186"/>
    </source>
</evidence>
<gene>
    <name evidence="3" type="ORF">ERX29_01580</name>
</gene>
<reference evidence="3 4" key="1">
    <citation type="submission" date="2019-01" db="EMBL/GenBank/DDBJ databases">
        <title>Draft genome sequences of the type strains of six Macrococcus species.</title>
        <authorList>
            <person name="Mazhar S."/>
            <person name="Altermann E."/>
            <person name="Hill C."/>
            <person name="Mcauliffe O."/>
        </authorList>
    </citation>
    <scope>NUCLEOTIDE SEQUENCE [LARGE SCALE GENOMIC DNA]</scope>
    <source>
        <strain evidence="3 4">CCM4815</strain>
    </source>
</reference>
<dbReference type="OrthoDB" id="5419426at2"/>
<organism evidence="3 4">
    <name type="scientific">Macrococcus lamae</name>
    <dbReference type="NCBI Taxonomy" id="198484"/>
    <lineage>
        <taxon>Bacteria</taxon>
        <taxon>Bacillati</taxon>
        <taxon>Bacillota</taxon>
        <taxon>Bacilli</taxon>
        <taxon>Bacillales</taxon>
        <taxon>Staphylococcaceae</taxon>
        <taxon>Macrococcus</taxon>
    </lineage>
</organism>
<dbReference type="RefSeq" id="WP_133442937.1">
    <property type="nucleotide sequence ID" value="NZ_SCWB01000002.1"/>
</dbReference>
<dbReference type="Pfam" id="PF00583">
    <property type="entry name" value="Acetyltransf_1"/>
    <property type="match status" value="1"/>
</dbReference>
<dbReference type="GO" id="GO:0008080">
    <property type="term" value="F:N-acetyltransferase activity"/>
    <property type="evidence" value="ECO:0007669"/>
    <property type="project" value="InterPro"/>
</dbReference>
<dbReference type="InterPro" id="IPR050769">
    <property type="entry name" value="NAT_camello-type"/>
</dbReference>
<dbReference type="Proteomes" id="UP000294802">
    <property type="component" value="Unassembled WGS sequence"/>
</dbReference>
<dbReference type="CDD" id="cd04301">
    <property type="entry name" value="NAT_SF"/>
    <property type="match status" value="1"/>
</dbReference>
<comment type="caution">
    <text evidence="3">The sequence shown here is derived from an EMBL/GenBank/DDBJ whole genome shotgun (WGS) entry which is preliminary data.</text>
</comment>
<sequence length="158" mass="18121">MIIRPIEAEDNEAIKRLIKTSLEDLELNIPGTAYFDSSLNDLYSSYHSQQNAEYWVAVDDETIVGGIGIAPFDETTHTCELQKLYVAESAQGQGISRLLMDAALEFASHYYKYCYLETTDTLDVACKLYYKYGFKLLEQPLNTTEHTAMNQWFLKKLH</sequence>
<dbReference type="PANTHER" id="PTHR13947:SF37">
    <property type="entry name" value="LD18367P"/>
    <property type="match status" value="1"/>
</dbReference>